<dbReference type="PANTHER" id="PTHR46735">
    <property type="entry name" value="CALPAIN, SMALL SUBUNIT 1 A-RELATED"/>
    <property type="match status" value="1"/>
</dbReference>
<dbReference type="GO" id="GO:0012505">
    <property type="term" value="C:endomembrane system"/>
    <property type="evidence" value="ECO:0007669"/>
    <property type="project" value="UniProtKB-SubCell"/>
</dbReference>
<protein>
    <submittedName>
        <fullName evidence="9">Calpain-a</fullName>
    </submittedName>
</protein>
<dbReference type="GO" id="GO:0005737">
    <property type="term" value="C:cytoplasm"/>
    <property type="evidence" value="ECO:0007669"/>
    <property type="project" value="UniProtKB-SubCell"/>
</dbReference>
<gene>
    <name evidence="9" type="ORF">PoB_006214500</name>
</gene>
<keyword evidence="5" id="KW-0677">Repeat</keyword>
<dbReference type="InterPro" id="IPR002048">
    <property type="entry name" value="EF_hand_dom"/>
</dbReference>
<dbReference type="Proteomes" id="UP000735302">
    <property type="component" value="Unassembled WGS sequence"/>
</dbReference>
<evidence type="ECO:0000256" key="3">
    <source>
        <dbReference type="ARBA" id="ARBA00022490"/>
    </source>
</evidence>
<dbReference type="PANTHER" id="PTHR46735:SF3">
    <property type="entry name" value="CALPAIN SMALL SUBUNIT 1-RELATED"/>
    <property type="match status" value="1"/>
</dbReference>
<dbReference type="PROSITE" id="PS50222">
    <property type="entry name" value="EF_HAND_2"/>
    <property type="match status" value="1"/>
</dbReference>
<feature type="domain" description="EF-hand" evidence="8">
    <location>
        <begin position="67"/>
        <end position="102"/>
    </location>
</feature>
<evidence type="ECO:0000256" key="2">
    <source>
        <dbReference type="ARBA" id="ARBA00004496"/>
    </source>
</evidence>
<evidence type="ECO:0000256" key="5">
    <source>
        <dbReference type="ARBA" id="ARBA00022737"/>
    </source>
</evidence>
<dbReference type="EMBL" id="BLXT01006999">
    <property type="protein sequence ID" value="GFO35640.1"/>
    <property type="molecule type" value="Genomic_DNA"/>
</dbReference>
<comment type="caution">
    <text evidence="9">The sequence shown here is derived from an EMBL/GenBank/DDBJ whole genome shotgun (WGS) entry which is preliminary data.</text>
</comment>
<keyword evidence="4" id="KW-0479">Metal-binding</keyword>
<keyword evidence="7" id="KW-0472">Membrane</keyword>
<dbReference type="InterPro" id="IPR011992">
    <property type="entry name" value="EF-hand-dom_pair"/>
</dbReference>
<organism evidence="9 10">
    <name type="scientific">Plakobranchus ocellatus</name>
    <dbReference type="NCBI Taxonomy" id="259542"/>
    <lineage>
        <taxon>Eukaryota</taxon>
        <taxon>Metazoa</taxon>
        <taxon>Spiralia</taxon>
        <taxon>Lophotrochozoa</taxon>
        <taxon>Mollusca</taxon>
        <taxon>Gastropoda</taxon>
        <taxon>Heterobranchia</taxon>
        <taxon>Euthyneura</taxon>
        <taxon>Panpulmonata</taxon>
        <taxon>Sacoglossa</taxon>
        <taxon>Placobranchoidea</taxon>
        <taxon>Plakobranchidae</taxon>
        <taxon>Plakobranchus</taxon>
    </lineage>
</organism>
<evidence type="ECO:0000313" key="10">
    <source>
        <dbReference type="Proteomes" id="UP000735302"/>
    </source>
</evidence>
<keyword evidence="3" id="KW-0963">Cytoplasm</keyword>
<dbReference type="SUPFAM" id="SSF47473">
    <property type="entry name" value="EF-hand"/>
    <property type="match status" value="1"/>
</dbReference>
<sequence>MKQTFLRLAGVDEEIDAFELQEILSAGFKKELQGKEFSIDACRSLVAMYDGDLSGKLGFDDFTELWSELRKWRGVFGKYDQDNSGYFSSFELRQALHATGFTVSNKVLQGITARFNNKNGHIMFDDFVSCLARLKTMINSFKGDDDQSPGFGPSELDRKKLLFFCMAVLQDLFRFRLRLFFPFAVHGGAYGGTVDSEIWRGILTLWFELPHLRPGLTKDLQV</sequence>
<evidence type="ECO:0000259" key="8">
    <source>
        <dbReference type="PROSITE" id="PS50222"/>
    </source>
</evidence>
<evidence type="ECO:0000256" key="6">
    <source>
        <dbReference type="ARBA" id="ARBA00022837"/>
    </source>
</evidence>
<dbReference type="AlphaFoldDB" id="A0AAV4CUS6"/>
<proteinExistence type="predicted"/>
<evidence type="ECO:0000313" key="9">
    <source>
        <dbReference type="EMBL" id="GFO35640.1"/>
    </source>
</evidence>
<name>A0AAV4CUS6_9GAST</name>
<reference evidence="9 10" key="1">
    <citation type="journal article" date="2021" name="Elife">
        <title>Chloroplast acquisition without the gene transfer in kleptoplastic sea slugs, Plakobranchus ocellatus.</title>
        <authorList>
            <person name="Maeda T."/>
            <person name="Takahashi S."/>
            <person name="Yoshida T."/>
            <person name="Shimamura S."/>
            <person name="Takaki Y."/>
            <person name="Nagai Y."/>
            <person name="Toyoda A."/>
            <person name="Suzuki Y."/>
            <person name="Arimoto A."/>
            <person name="Ishii H."/>
            <person name="Satoh N."/>
            <person name="Nishiyama T."/>
            <person name="Hasebe M."/>
            <person name="Maruyama T."/>
            <person name="Minagawa J."/>
            <person name="Obokata J."/>
            <person name="Shigenobu S."/>
        </authorList>
    </citation>
    <scope>NUCLEOTIDE SEQUENCE [LARGE SCALE GENOMIC DNA]</scope>
</reference>
<evidence type="ECO:0000256" key="4">
    <source>
        <dbReference type="ARBA" id="ARBA00022723"/>
    </source>
</evidence>
<evidence type="ECO:0000256" key="7">
    <source>
        <dbReference type="ARBA" id="ARBA00023136"/>
    </source>
</evidence>
<evidence type="ECO:0000256" key="1">
    <source>
        <dbReference type="ARBA" id="ARBA00004308"/>
    </source>
</evidence>
<keyword evidence="6" id="KW-0106">Calcium</keyword>
<dbReference type="Gene3D" id="1.10.238.10">
    <property type="entry name" value="EF-hand"/>
    <property type="match status" value="1"/>
</dbReference>
<comment type="subcellular location">
    <subcellularLocation>
        <location evidence="2">Cytoplasm</location>
    </subcellularLocation>
    <subcellularLocation>
        <location evidence="1">Endomembrane system</location>
    </subcellularLocation>
</comment>
<accession>A0AAV4CUS6</accession>
<keyword evidence="10" id="KW-1185">Reference proteome</keyword>
<dbReference type="GO" id="GO:0005509">
    <property type="term" value="F:calcium ion binding"/>
    <property type="evidence" value="ECO:0007669"/>
    <property type="project" value="InterPro"/>
</dbReference>